<reference evidence="2" key="1">
    <citation type="journal article" date="2014" name="Int. J. Syst. Evol. Microbiol.">
        <title>Complete genome sequence of Corynebacterium casei LMG S-19264T (=DSM 44701T), isolated from a smear-ripened cheese.</title>
        <authorList>
            <consortium name="US DOE Joint Genome Institute (JGI-PGF)"/>
            <person name="Walter F."/>
            <person name="Albersmeier A."/>
            <person name="Kalinowski J."/>
            <person name="Ruckert C."/>
        </authorList>
    </citation>
    <scope>NUCLEOTIDE SEQUENCE</scope>
    <source>
        <strain evidence="2">JCM 14359</strain>
    </source>
</reference>
<dbReference type="AlphaFoldDB" id="A0A830EFR2"/>
<feature type="compositionally biased region" description="Basic and acidic residues" evidence="1">
    <location>
        <begin position="33"/>
        <end position="44"/>
    </location>
</feature>
<name>A0A830EFR2_9EURY</name>
<dbReference type="OrthoDB" id="202878at2157"/>
<comment type="caution">
    <text evidence="2">The sequence shown here is derived from an EMBL/GenBank/DDBJ whole genome shotgun (WGS) entry which is preliminary data.</text>
</comment>
<organism evidence="2 3">
    <name type="scientific">Halobellus salinus</name>
    <dbReference type="NCBI Taxonomy" id="931585"/>
    <lineage>
        <taxon>Archaea</taxon>
        <taxon>Methanobacteriati</taxon>
        <taxon>Methanobacteriota</taxon>
        <taxon>Stenosarchaea group</taxon>
        <taxon>Halobacteria</taxon>
        <taxon>Halobacteriales</taxon>
        <taxon>Haloferacaceae</taxon>
        <taxon>Halobellus</taxon>
    </lineage>
</organism>
<feature type="compositionally biased region" description="Low complexity" evidence="1">
    <location>
        <begin position="45"/>
        <end position="57"/>
    </location>
</feature>
<gene>
    <name evidence="2" type="ORF">GCM10008995_08180</name>
</gene>
<evidence type="ECO:0008006" key="4">
    <source>
        <dbReference type="Google" id="ProtNLM"/>
    </source>
</evidence>
<sequence length="155" mass="15355">MSIFDTIVSALRALTGGGRAEEPTTEPGPTEPQDGRVAVEHDPDAAQPTPDAATEAAVKGGDAPTEATSGDTAAGESKDDAPTGSADDAEPTADGATASVETIKGIGPAYAGRLEEFGIETVSELAAADAVEVADGIDVSESRVSDWIGRASGGS</sequence>
<dbReference type="Proteomes" id="UP000653099">
    <property type="component" value="Unassembled WGS sequence"/>
</dbReference>
<protein>
    <recommendedName>
        <fullName evidence="4">Helix-hairpin-helix domain-containing protein</fullName>
    </recommendedName>
</protein>
<dbReference type="RefSeq" id="WP_188786115.1">
    <property type="nucleotide sequence ID" value="NZ_BMOC01000003.1"/>
</dbReference>
<accession>A0A830EFR2</accession>
<dbReference type="EMBL" id="BMOC01000003">
    <property type="protein sequence ID" value="GGJ00727.1"/>
    <property type="molecule type" value="Genomic_DNA"/>
</dbReference>
<reference evidence="2" key="2">
    <citation type="submission" date="2020-09" db="EMBL/GenBank/DDBJ databases">
        <authorList>
            <person name="Sun Q."/>
            <person name="Ohkuma M."/>
        </authorList>
    </citation>
    <scope>NUCLEOTIDE SEQUENCE</scope>
    <source>
        <strain evidence="2">JCM 14359</strain>
    </source>
</reference>
<evidence type="ECO:0000313" key="2">
    <source>
        <dbReference type="EMBL" id="GGJ00727.1"/>
    </source>
</evidence>
<feature type="region of interest" description="Disordered" evidence="1">
    <location>
        <begin position="12"/>
        <end position="100"/>
    </location>
</feature>
<evidence type="ECO:0000313" key="3">
    <source>
        <dbReference type="Proteomes" id="UP000653099"/>
    </source>
</evidence>
<dbReference type="Gene3D" id="1.10.150.20">
    <property type="entry name" value="5' to 3' exonuclease, C-terminal subdomain"/>
    <property type="match status" value="1"/>
</dbReference>
<proteinExistence type="predicted"/>
<dbReference type="Pfam" id="PF14520">
    <property type="entry name" value="HHH_5"/>
    <property type="match status" value="1"/>
</dbReference>
<evidence type="ECO:0000256" key="1">
    <source>
        <dbReference type="SAM" id="MobiDB-lite"/>
    </source>
</evidence>
<keyword evidence="3" id="KW-1185">Reference proteome</keyword>